<keyword evidence="3" id="KW-1185">Reference proteome</keyword>
<evidence type="ECO:0000313" key="2">
    <source>
        <dbReference type="EMBL" id="RPA84144.1"/>
    </source>
</evidence>
<accession>A0A3N4IRC7</accession>
<evidence type="ECO:0000256" key="1">
    <source>
        <dbReference type="SAM" id="MobiDB-lite"/>
    </source>
</evidence>
<reference evidence="2 3" key="1">
    <citation type="journal article" date="2018" name="Nat. Ecol. Evol.">
        <title>Pezizomycetes genomes reveal the molecular basis of ectomycorrhizal truffle lifestyle.</title>
        <authorList>
            <person name="Murat C."/>
            <person name="Payen T."/>
            <person name="Noel B."/>
            <person name="Kuo A."/>
            <person name="Morin E."/>
            <person name="Chen J."/>
            <person name="Kohler A."/>
            <person name="Krizsan K."/>
            <person name="Balestrini R."/>
            <person name="Da Silva C."/>
            <person name="Montanini B."/>
            <person name="Hainaut M."/>
            <person name="Levati E."/>
            <person name="Barry K.W."/>
            <person name="Belfiori B."/>
            <person name="Cichocki N."/>
            <person name="Clum A."/>
            <person name="Dockter R.B."/>
            <person name="Fauchery L."/>
            <person name="Guy J."/>
            <person name="Iotti M."/>
            <person name="Le Tacon F."/>
            <person name="Lindquist E.A."/>
            <person name="Lipzen A."/>
            <person name="Malagnac F."/>
            <person name="Mello A."/>
            <person name="Molinier V."/>
            <person name="Miyauchi S."/>
            <person name="Poulain J."/>
            <person name="Riccioni C."/>
            <person name="Rubini A."/>
            <person name="Sitrit Y."/>
            <person name="Splivallo R."/>
            <person name="Traeger S."/>
            <person name="Wang M."/>
            <person name="Zifcakova L."/>
            <person name="Wipf D."/>
            <person name="Zambonelli A."/>
            <person name="Paolocci F."/>
            <person name="Nowrousian M."/>
            <person name="Ottonello S."/>
            <person name="Baldrian P."/>
            <person name="Spatafora J.W."/>
            <person name="Henrissat B."/>
            <person name="Nagy L.G."/>
            <person name="Aury J.M."/>
            <person name="Wincker P."/>
            <person name="Grigoriev I.V."/>
            <person name="Bonfante P."/>
            <person name="Martin F.M."/>
        </authorList>
    </citation>
    <scope>NUCLEOTIDE SEQUENCE [LARGE SCALE GENOMIC DNA]</scope>
    <source>
        <strain evidence="2 3">RN42</strain>
    </source>
</reference>
<feature type="compositionally biased region" description="Low complexity" evidence="1">
    <location>
        <begin position="1"/>
        <end position="21"/>
    </location>
</feature>
<proteinExistence type="predicted"/>
<sequence>MASTARNPRTNTPIRRPWNPTDVLPPQPSLSRVPSFPSRKPATPLPEQTPRPRAESPKTSSKRKVREWLKSLDTSEYAKKIKTEVEVERDNVISTEANTVEGAFYSDKADQIIAQLQSSQQNDETGEIEIKTDELEAIMKDIEELYAGWKDAGLDKCLGHSEMRAVEKAERLLAEIREGFKDGWSEEAPWIAFLKSEYDVLFGYLEIIRRGCEEVGLVEGQSYGQEDGETE</sequence>
<feature type="region of interest" description="Disordered" evidence="1">
    <location>
        <begin position="1"/>
        <end position="66"/>
    </location>
</feature>
<name>A0A3N4IRC7_ASCIM</name>
<protein>
    <submittedName>
        <fullName evidence="2">Uncharacterized protein</fullName>
    </submittedName>
</protein>
<dbReference type="Proteomes" id="UP000275078">
    <property type="component" value="Unassembled WGS sequence"/>
</dbReference>
<evidence type="ECO:0000313" key="3">
    <source>
        <dbReference type="Proteomes" id="UP000275078"/>
    </source>
</evidence>
<dbReference type="AlphaFoldDB" id="A0A3N4IRC7"/>
<gene>
    <name evidence="2" type="ORF">BJ508DRAFT_303973</name>
</gene>
<organism evidence="2 3">
    <name type="scientific">Ascobolus immersus RN42</name>
    <dbReference type="NCBI Taxonomy" id="1160509"/>
    <lineage>
        <taxon>Eukaryota</taxon>
        <taxon>Fungi</taxon>
        <taxon>Dikarya</taxon>
        <taxon>Ascomycota</taxon>
        <taxon>Pezizomycotina</taxon>
        <taxon>Pezizomycetes</taxon>
        <taxon>Pezizales</taxon>
        <taxon>Ascobolaceae</taxon>
        <taxon>Ascobolus</taxon>
    </lineage>
</organism>
<dbReference type="EMBL" id="ML119660">
    <property type="protein sequence ID" value="RPA84144.1"/>
    <property type="molecule type" value="Genomic_DNA"/>
</dbReference>